<dbReference type="PANTHER" id="PTHR42926">
    <property type="match status" value="1"/>
</dbReference>
<keyword evidence="4" id="KW-1185">Reference proteome</keyword>
<feature type="compositionally biased region" description="Polar residues" evidence="1">
    <location>
        <begin position="546"/>
        <end position="558"/>
    </location>
</feature>
<dbReference type="AlphaFoldDB" id="A0A2N7UCZ9"/>
<feature type="region of interest" description="Disordered" evidence="1">
    <location>
        <begin position="536"/>
        <end position="573"/>
    </location>
</feature>
<dbReference type="RefSeq" id="WP_102589376.1">
    <property type="nucleotide sequence ID" value="NZ_BNAE01000001.1"/>
</dbReference>
<dbReference type="Pfam" id="PF06745">
    <property type="entry name" value="ATPase"/>
    <property type="match status" value="2"/>
</dbReference>
<dbReference type="InterPro" id="IPR051347">
    <property type="entry name" value="Circadian_clock_KaiC-rel"/>
</dbReference>
<evidence type="ECO:0000313" key="4">
    <source>
        <dbReference type="Proteomes" id="UP000235547"/>
    </source>
</evidence>
<feature type="domain" description="KaiC" evidence="2">
    <location>
        <begin position="13"/>
        <end position="253"/>
    </location>
</feature>
<feature type="compositionally biased region" description="Basic and acidic residues" evidence="1">
    <location>
        <begin position="536"/>
        <end position="545"/>
    </location>
</feature>
<dbReference type="EMBL" id="PNRG01000033">
    <property type="protein sequence ID" value="PMR78313.1"/>
    <property type="molecule type" value="Genomic_DNA"/>
</dbReference>
<name>A0A2N7UCZ9_9GAMM</name>
<dbReference type="PANTHER" id="PTHR42926:SF1">
    <property type="entry name" value="CIRCADIAN CLOCK OSCILLATOR PROTEIN KAIC 1"/>
    <property type="match status" value="1"/>
</dbReference>
<dbReference type="InterPro" id="IPR014774">
    <property type="entry name" value="KaiC-like_dom"/>
</dbReference>
<proteinExistence type="predicted"/>
<organism evidence="3 4">
    <name type="scientific">Halomonas urumqiensis</name>
    <dbReference type="NCBI Taxonomy" id="1684789"/>
    <lineage>
        <taxon>Bacteria</taxon>
        <taxon>Pseudomonadati</taxon>
        <taxon>Pseudomonadota</taxon>
        <taxon>Gammaproteobacteria</taxon>
        <taxon>Oceanospirillales</taxon>
        <taxon>Halomonadaceae</taxon>
        <taxon>Halomonas</taxon>
    </lineage>
</organism>
<dbReference type="Proteomes" id="UP000235547">
    <property type="component" value="Unassembled WGS sequence"/>
</dbReference>
<evidence type="ECO:0000313" key="3">
    <source>
        <dbReference type="EMBL" id="PMR78313.1"/>
    </source>
</evidence>
<gene>
    <name evidence="3" type="ORF">C1H70_16265</name>
</gene>
<evidence type="ECO:0000256" key="1">
    <source>
        <dbReference type="SAM" id="MobiDB-lite"/>
    </source>
</evidence>
<sequence>MNDTDTTAEHGLVKRATGIPHLDAVTHGGLPAGGATMVVGEPGCGKTIIGLQILASALACGEGGVFMSFEESREQILRNADAFHWGPQLRESPRCEIIDGQSMKGADFSGAFDIDGLLAVLDLCIGRVEGTWIILDGIDQLLRRQPDNQIAIDQITQLNDWSIERGYSLLLTGKHTGNDSALQPNHLTGIEFMLNTILVLSSTLVDKRLNRRFRIAKYRGTPHNPNELAMLIDDAGIQLPYAVPFVADAVPAAGQRISTGIERLDRILEGGVYRGSVTLVSGQPGTSKTTLGAAFVAAAAKRGERALLVSFDEFARQIVRNVSTLGIDLQSPIDSGHLRVVARASWDSLVEEHYMAVLALLDDFSPDCLVIDPASALLKSTGTESAFLALERLLAVTRTRGITTMLTSLSEADDPFGESTLSHASTLADTWIVLRYQVNGGERNRSLSVVKSRGTAHSNQVREMTLSPQGVDLADVYPYGSEVLMGTARAQKESEEAALRQRQVKERLRQQQRLEVEIESTRALIQQGQAELERLQEELVAEHQDQAQTDRGASQHQDSILRRRSADQGGNDQ</sequence>
<dbReference type="OrthoDB" id="9787927at2"/>
<protein>
    <recommendedName>
        <fullName evidence="2">KaiC domain-containing protein</fullName>
    </recommendedName>
</protein>
<dbReference type="SUPFAM" id="SSF52540">
    <property type="entry name" value="P-loop containing nucleoside triphosphate hydrolases"/>
    <property type="match status" value="2"/>
</dbReference>
<dbReference type="InterPro" id="IPR010624">
    <property type="entry name" value="KaiC_dom"/>
</dbReference>
<dbReference type="Gene3D" id="3.40.50.300">
    <property type="entry name" value="P-loop containing nucleotide triphosphate hydrolases"/>
    <property type="match status" value="2"/>
</dbReference>
<evidence type="ECO:0000259" key="2">
    <source>
        <dbReference type="PROSITE" id="PS51146"/>
    </source>
</evidence>
<dbReference type="SMART" id="SM00382">
    <property type="entry name" value="AAA"/>
    <property type="match status" value="2"/>
</dbReference>
<comment type="caution">
    <text evidence="3">The sequence shown here is derived from an EMBL/GenBank/DDBJ whole genome shotgun (WGS) entry which is preliminary data.</text>
</comment>
<dbReference type="PRINTS" id="PR01874">
    <property type="entry name" value="DNAREPAIRADA"/>
</dbReference>
<accession>A0A2N7UCZ9</accession>
<reference evidence="3 4" key="1">
    <citation type="submission" date="2018-01" db="EMBL/GenBank/DDBJ databases">
        <title>Halomonas endophytica sp. nov., isolated from storage liquid in the stems of Populus euphratica.</title>
        <authorList>
            <person name="Chen C."/>
        </authorList>
    </citation>
    <scope>NUCLEOTIDE SEQUENCE [LARGE SCALE GENOMIC DNA]</scope>
    <source>
        <strain evidence="3 4">BZ-SZ-XJ27</strain>
    </source>
</reference>
<feature type="domain" description="KaiC" evidence="2">
    <location>
        <begin position="255"/>
        <end position="490"/>
    </location>
</feature>
<dbReference type="GO" id="GO:0005524">
    <property type="term" value="F:ATP binding"/>
    <property type="evidence" value="ECO:0007669"/>
    <property type="project" value="InterPro"/>
</dbReference>
<dbReference type="InterPro" id="IPR003593">
    <property type="entry name" value="AAA+_ATPase"/>
</dbReference>
<dbReference type="PROSITE" id="PS51146">
    <property type="entry name" value="KAIC"/>
    <property type="match status" value="2"/>
</dbReference>
<dbReference type="InterPro" id="IPR027417">
    <property type="entry name" value="P-loop_NTPase"/>
</dbReference>